<evidence type="ECO:0000256" key="4">
    <source>
        <dbReference type="ARBA" id="ARBA00023002"/>
    </source>
</evidence>
<gene>
    <name evidence="6" type="ORF">AMJ87_13135</name>
</gene>
<dbReference type="Gene3D" id="3.40.109.10">
    <property type="entry name" value="NADH Oxidase"/>
    <property type="match status" value="1"/>
</dbReference>
<feature type="non-terminal residue" evidence="6">
    <location>
        <position position="234"/>
    </location>
</feature>
<feature type="domain" description="Nitroreductase" evidence="5">
    <location>
        <begin position="19"/>
        <end position="172"/>
    </location>
</feature>
<dbReference type="InterPro" id="IPR029479">
    <property type="entry name" value="Nitroreductase"/>
</dbReference>
<keyword evidence="3" id="KW-0288">FMN</keyword>
<dbReference type="Proteomes" id="UP000051096">
    <property type="component" value="Unassembled WGS sequence"/>
</dbReference>
<protein>
    <recommendedName>
        <fullName evidence="5">Nitroreductase domain-containing protein</fullName>
    </recommendedName>
</protein>
<reference evidence="6 7" key="1">
    <citation type="journal article" date="2015" name="Microbiome">
        <title>Genomic resolution of linkages in carbon, nitrogen, and sulfur cycling among widespread estuary sediment bacteria.</title>
        <authorList>
            <person name="Baker B.J."/>
            <person name="Lazar C.S."/>
            <person name="Teske A.P."/>
            <person name="Dick G.J."/>
        </authorList>
    </citation>
    <scope>NUCLEOTIDE SEQUENCE [LARGE SCALE GENOMIC DNA]</scope>
    <source>
        <strain evidence="6">SM23_60</strain>
    </source>
</reference>
<accession>A0A0S8G4W7</accession>
<dbReference type="InterPro" id="IPR016446">
    <property type="entry name" value="Flavin_OxRdtase_Frp"/>
</dbReference>
<keyword evidence="4" id="KW-0560">Oxidoreductase</keyword>
<evidence type="ECO:0000313" key="6">
    <source>
        <dbReference type="EMBL" id="KPK67601.1"/>
    </source>
</evidence>
<dbReference type="PIRSF" id="PIRSF005426">
    <property type="entry name" value="Frp"/>
    <property type="match status" value="1"/>
</dbReference>
<evidence type="ECO:0000259" key="5">
    <source>
        <dbReference type="Pfam" id="PF00881"/>
    </source>
</evidence>
<evidence type="ECO:0000313" key="7">
    <source>
        <dbReference type="Proteomes" id="UP000051096"/>
    </source>
</evidence>
<dbReference type="AlphaFoldDB" id="A0A0S8G4W7"/>
<comment type="similarity">
    <text evidence="1">Belongs to the flavin oxidoreductase frp family.</text>
</comment>
<organism evidence="6 7">
    <name type="scientific">candidate division WOR_3 bacterium SM23_60</name>
    <dbReference type="NCBI Taxonomy" id="1703780"/>
    <lineage>
        <taxon>Bacteria</taxon>
        <taxon>Bacteria division WOR-3</taxon>
    </lineage>
</organism>
<dbReference type="InterPro" id="IPR000415">
    <property type="entry name" value="Nitroreductase-like"/>
</dbReference>
<evidence type="ECO:0000256" key="2">
    <source>
        <dbReference type="ARBA" id="ARBA00022630"/>
    </source>
</evidence>
<proteinExistence type="inferred from homology"/>
<dbReference type="GO" id="GO:0016491">
    <property type="term" value="F:oxidoreductase activity"/>
    <property type="evidence" value="ECO:0007669"/>
    <property type="project" value="UniProtKB-KW"/>
</dbReference>
<dbReference type="PANTHER" id="PTHR43425:SF2">
    <property type="entry name" value="OXYGEN-INSENSITIVE NADPH NITROREDUCTASE"/>
    <property type="match status" value="1"/>
</dbReference>
<evidence type="ECO:0000256" key="1">
    <source>
        <dbReference type="ARBA" id="ARBA00008366"/>
    </source>
</evidence>
<comment type="caution">
    <text evidence="6">The sequence shown here is derived from an EMBL/GenBank/DDBJ whole genome shotgun (WGS) entry which is preliminary data.</text>
</comment>
<dbReference type="SUPFAM" id="SSF55469">
    <property type="entry name" value="FMN-dependent nitroreductase-like"/>
    <property type="match status" value="1"/>
</dbReference>
<sequence length="234" mass="26818">MSTNAEHMCSNETIRLLHERASCRSYSNVHIEPEVLQKILDAGIHAPTGGNLQPYSVIKIENQQTKRKLAEMCGQDFISTAPVNLLFCIDWYRLKRWAALKTAPFSATHSFRHFWISFQDTIIAAQNMCTAADALGLGSVYIGTILEYFREMREMFGLPDAVLPVVLLCLGYPRGKRHTRRKLGIDIIVHEEKYHEHGDAELVEAYEEKYPHARYELDERRMATIYEVCKAVQG</sequence>
<dbReference type="EMBL" id="LJUO01000211">
    <property type="protein sequence ID" value="KPK67601.1"/>
    <property type="molecule type" value="Genomic_DNA"/>
</dbReference>
<name>A0A0S8G4W7_UNCW3</name>
<dbReference type="PANTHER" id="PTHR43425">
    <property type="entry name" value="OXYGEN-INSENSITIVE NADPH NITROREDUCTASE"/>
    <property type="match status" value="1"/>
</dbReference>
<keyword evidence="2" id="KW-0285">Flavoprotein</keyword>
<evidence type="ECO:0000256" key="3">
    <source>
        <dbReference type="ARBA" id="ARBA00022643"/>
    </source>
</evidence>
<dbReference type="Pfam" id="PF00881">
    <property type="entry name" value="Nitroreductase"/>
    <property type="match status" value="1"/>
</dbReference>